<dbReference type="BioCyc" id="CNIT1237085:G1324-2138-MONOMER"/>
<name>K0IGU7_NITGG</name>
<evidence type="ECO:0008006" key="3">
    <source>
        <dbReference type="Google" id="ProtNLM"/>
    </source>
</evidence>
<protein>
    <recommendedName>
        <fullName evidence="3">Integrase family protein</fullName>
    </recommendedName>
</protein>
<accession>K0IGU7</accession>
<dbReference type="AlphaFoldDB" id="K0IGU7"/>
<dbReference type="GeneID" id="13796003"/>
<dbReference type="HOGENOM" id="CLU_747259_0_0_2"/>
<dbReference type="InParanoid" id="K0IGU7"/>
<sequence length="370" mass="41865">MSAGAPAKDRGINIAIQEGAKVRHEWKTKFKHKALPSAADSVVFNNFLNSIKTVKTLELYHKGLHNLMKDAGITSYEYLATAPASKIEQEVINFIARRVAKSPSITGNGIYNYTKLLRLLLNQNKRKDIDWERIGRVTPEYNSTADDEAYYIDQVRLAFEFAKIRGKVTIGLMSGSGMRRGGFVGLNFRHLVTSPRLDRYCIFKVRVHADTEYHTFTTPETRRLIEIYWEQRIRDGEPVSLDSPVIRDAYNPEEPDSVKNVVPANENMISHMMIRILQGCGLRVNIPSDLENGTYAGSIRHEKAGSRLSQVLRDDLHRLGTLRDLHAPFAGSQVKGLENKLLPTKRRRLHSGRKRGCQGLCADDIVSDHQ</sequence>
<dbReference type="RefSeq" id="WP_015019605.1">
    <property type="nucleotide sequence ID" value="NC_018719.1"/>
</dbReference>
<evidence type="ECO:0000313" key="1">
    <source>
        <dbReference type="EMBL" id="AFU59070.1"/>
    </source>
</evidence>
<proteinExistence type="predicted"/>
<reference evidence="1 2" key="1">
    <citation type="journal article" date="2012" name="Environ. Microbiol.">
        <title>The genome of the ammonia-oxidizing Candidatus Nitrososphaera gargensis: insights into metabolic versatility and environmental adaptations.</title>
        <authorList>
            <person name="Spang A."/>
            <person name="Poehlein A."/>
            <person name="Offre P."/>
            <person name="Zumbragel S."/>
            <person name="Haider S."/>
            <person name="Rychlik N."/>
            <person name="Nowka B."/>
            <person name="Schmeisser C."/>
            <person name="Lebedeva E.V."/>
            <person name="Rattei T."/>
            <person name="Bohm C."/>
            <person name="Schmid M."/>
            <person name="Galushko A."/>
            <person name="Hatzenpichler R."/>
            <person name="Weinmaier T."/>
            <person name="Daniel R."/>
            <person name="Schleper C."/>
            <person name="Spieck E."/>
            <person name="Streit W."/>
            <person name="Wagner M."/>
        </authorList>
    </citation>
    <scope>NUCLEOTIDE SEQUENCE [LARGE SCALE GENOMIC DNA]</scope>
    <source>
        <strain evidence="2">Ga9.2</strain>
    </source>
</reference>
<dbReference type="EMBL" id="CP002408">
    <property type="protein sequence ID" value="AFU59070.1"/>
    <property type="molecule type" value="Genomic_DNA"/>
</dbReference>
<dbReference type="Proteomes" id="UP000008037">
    <property type="component" value="Chromosome"/>
</dbReference>
<keyword evidence="2" id="KW-1185">Reference proteome</keyword>
<gene>
    <name evidence="1" type="ordered locus">Ngar_c21400</name>
</gene>
<organism evidence="1 2">
    <name type="scientific">Nitrososphaera gargensis (strain Ga9.2)</name>
    <dbReference type="NCBI Taxonomy" id="1237085"/>
    <lineage>
        <taxon>Archaea</taxon>
        <taxon>Nitrososphaerota</taxon>
        <taxon>Nitrososphaeria</taxon>
        <taxon>Nitrososphaerales</taxon>
        <taxon>Nitrososphaeraceae</taxon>
        <taxon>Nitrososphaera</taxon>
    </lineage>
</organism>
<dbReference type="KEGG" id="nga:Ngar_c21400"/>
<evidence type="ECO:0000313" key="2">
    <source>
        <dbReference type="Proteomes" id="UP000008037"/>
    </source>
</evidence>